<name>A0A0U5BA27_9PROT</name>
<dbReference type="EMBL" id="LN606600">
    <property type="protein sequence ID" value="CEF41411.1"/>
    <property type="molecule type" value="Genomic_DNA"/>
</dbReference>
<gene>
    <name evidence="1" type="ORF">ASN_2106</name>
</gene>
<organism evidence="1 2">
    <name type="scientific">Acetobacter senegalensis</name>
    <dbReference type="NCBI Taxonomy" id="446692"/>
    <lineage>
        <taxon>Bacteria</taxon>
        <taxon>Pseudomonadati</taxon>
        <taxon>Pseudomonadota</taxon>
        <taxon>Alphaproteobacteria</taxon>
        <taxon>Acetobacterales</taxon>
        <taxon>Acetobacteraceae</taxon>
        <taxon>Acetobacter</taxon>
    </lineage>
</organism>
<evidence type="ECO:0000313" key="1">
    <source>
        <dbReference type="EMBL" id="CEF41411.1"/>
    </source>
</evidence>
<dbReference type="AlphaFoldDB" id="A0A0U5BA27"/>
<dbReference type="KEGG" id="asz:ASN_2106"/>
<reference evidence="2" key="1">
    <citation type="submission" date="2014-09" db="EMBL/GenBank/DDBJ databases">
        <authorList>
            <person name="Illeghems K.G."/>
        </authorList>
    </citation>
    <scope>NUCLEOTIDE SEQUENCE [LARGE SCALE GENOMIC DNA]</scope>
    <source>
        <strain evidence="2">108B</strain>
    </source>
</reference>
<proteinExistence type="predicted"/>
<accession>A0A0U5BA27</accession>
<dbReference type="PATRIC" id="fig|446692.3.peg.2177"/>
<dbReference type="Proteomes" id="UP000056109">
    <property type="component" value="Chromosome I"/>
</dbReference>
<keyword evidence="2" id="KW-1185">Reference proteome</keyword>
<evidence type="ECO:0000313" key="2">
    <source>
        <dbReference type="Proteomes" id="UP000056109"/>
    </source>
</evidence>
<sequence>MPNVTLFISQDKMPSEETLTTLTQECTALCTDLLGAALDKVHIIYVAVRHGRGHPVFAEIQFRLEVFRTASVMEKFMEEIGDSIKRNTDLSARIRCFGYPTENIHARN</sequence>
<protein>
    <submittedName>
        <fullName evidence="1">Uncharacterized protein</fullName>
    </submittedName>
</protein>